<gene>
    <name evidence="1" type="ORF">L2E82_02756</name>
</gene>
<reference evidence="2" key="1">
    <citation type="journal article" date="2022" name="Mol. Ecol. Resour.">
        <title>The genomes of chicory, endive, great burdock and yacon provide insights into Asteraceae palaeo-polyploidization history and plant inulin production.</title>
        <authorList>
            <person name="Fan W."/>
            <person name="Wang S."/>
            <person name="Wang H."/>
            <person name="Wang A."/>
            <person name="Jiang F."/>
            <person name="Liu H."/>
            <person name="Zhao H."/>
            <person name="Xu D."/>
            <person name="Zhang Y."/>
        </authorList>
    </citation>
    <scope>NUCLEOTIDE SEQUENCE [LARGE SCALE GENOMIC DNA]</scope>
    <source>
        <strain evidence="2">cv. Punajuju</strain>
    </source>
</reference>
<accession>A0ACB9H2N5</accession>
<evidence type="ECO:0000313" key="1">
    <source>
        <dbReference type="EMBL" id="KAI3789949.1"/>
    </source>
</evidence>
<protein>
    <submittedName>
        <fullName evidence="1">Uncharacterized protein</fullName>
    </submittedName>
</protein>
<proteinExistence type="predicted"/>
<evidence type="ECO:0000313" key="2">
    <source>
        <dbReference type="Proteomes" id="UP001055811"/>
    </source>
</evidence>
<dbReference type="EMBL" id="CM042009">
    <property type="protein sequence ID" value="KAI3789949.1"/>
    <property type="molecule type" value="Genomic_DNA"/>
</dbReference>
<organism evidence="1 2">
    <name type="scientific">Cichorium intybus</name>
    <name type="common">Chicory</name>
    <dbReference type="NCBI Taxonomy" id="13427"/>
    <lineage>
        <taxon>Eukaryota</taxon>
        <taxon>Viridiplantae</taxon>
        <taxon>Streptophyta</taxon>
        <taxon>Embryophyta</taxon>
        <taxon>Tracheophyta</taxon>
        <taxon>Spermatophyta</taxon>
        <taxon>Magnoliopsida</taxon>
        <taxon>eudicotyledons</taxon>
        <taxon>Gunneridae</taxon>
        <taxon>Pentapetalae</taxon>
        <taxon>asterids</taxon>
        <taxon>campanulids</taxon>
        <taxon>Asterales</taxon>
        <taxon>Asteraceae</taxon>
        <taxon>Cichorioideae</taxon>
        <taxon>Cichorieae</taxon>
        <taxon>Cichoriinae</taxon>
        <taxon>Cichorium</taxon>
    </lineage>
</organism>
<name>A0ACB9H2N5_CICIN</name>
<keyword evidence="2" id="KW-1185">Reference proteome</keyword>
<comment type="caution">
    <text evidence="1">The sequence shown here is derived from an EMBL/GenBank/DDBJ whole genome shotgun (WGS) entry which is preliminary data.</text>
</comment>
<reference evidence="1 2" key="2">
    <citation type="journal article" date="2022" name="Mol. Ecol. Resour.">
        <title>The genomes of chicory, endive, great burdock and yacon provide insights into Asteraceae paleo-polyploidization history and plant inulin production.</title>
        <authorList>
            <person name="Fan W."/>
            <person name="Wang S."/>
            <person name="Wang H."/>
            <person name="Wang A."/>
            <person name="Jiang F."/>
            <person name="Liu H."/>
            <person name="Zhao H."/>
            <person name="Xu D."/>
            <person name="Zhang Y."/>
        </authorList>
    </citation>
    <scope>NUCLEOTIDE SEQUENCE [LARGE SCALE GENOMIC DNA]</scope>
    <source>
        <strain evidence="2">cv. Punajuju</strain>
        <tissue evidence="1">Leaves</tissue>
    </source>
</reference>
<sequence length="216" mass="23807">MVKPEKTSGPDRTSDAKYKGVRKRKWGKWVSEIRLPNSRERIWLGSYNTPEKAARAFDAALYCLRGSTAKFNFPDQPPDIPGGTSLPPSEIQAAAARFANSQPAPSFNCTTTEENSSSSSSSDDSPSPSISDAAFQTDQGETWTSQLDPTSPFLNDFTYMNLDDHCSTTNTGVPDFGIYPGFDDYFMTTPPPADYVYGEDNSDGIYLQGPSFLWNF</sequence>
<dbReference type="Proteomes" id="UP001055811">
    <property type="component" value="Linkage Group LG01"/>
</dbReference>